<gene>
    <name evidence="2" type="ORF">ACFPTW_04165</name>
</gene>
<feature type="transmembrane region" description="Helical" evidence="1">
    <location>
        <begin position="134"/>
        <end position="156"/>
    </location>
</feature>
<reference evidence="3" key="1">
    <citation type="journal article" date="2019" name="Int. J. Syst. Evol. Microbiol.">
        <title>The Global Catalogue of Microorganisms (GCM) 10K type strain sequencing project: providing services to taxonomists for standard genome sequencing and annotation.</title>
        <authorList>
            <consortium name="The Broad Institute Genomics Platform"/>
            <consortium name="The Broad Institute Genome Sequencing Center for Infectious Disease"/>
            <person name="Wu L."/>
            <person name="Ma J."/>
        </authorList>
    </citation>
    <scope>NUCLEOTIDE SEQUENCE [LARGE SCALE GENOMIC DNA]</scope>
    <source>
        <strain evidence="3">FCH23</strain>
    </source>
</reference>
<evidence type="ECO:0000313" key="3">
    <source>
        <dbReference type="Proteomes" id="UP001596069"/>
    </source>
</evidence>
<keyword evidence="1" id="KW-1133">Transmembrane helix</keyword>
<accession>A0ABW0Y3W4</accession>
<dbReference type="EMBL" id="JBHSOK010000006">
    <property type="protein sequence ID" value="MFC5680483.1"/>
    <property type="molecule type" value="Genomic_DNA"/>
</dbReference>
<feature type="transmembrane region" description="Helical" evidence="1">
    <location>
        <begin position="60"/>
        <end position="80"/>
    </location>
</feature>
<keyword evidence="3" id="KW-1185">Reference proteome</keyword>
<dbReference type="Proteomes" id="UP001596069">
    <property type="component" value="Unassembled WGS sequence"/>
</dbReference>
<keyword evidence="1" id="KW-0812">Transmembrane</keyword>
<name>A0ABW0Y3W4_9STRE</name>
<feature type="transmembrane region" description="Helical" evidence="1">
    <location>
        <begin position="108"/>
        <end position="128"/>
    </location>
</feature>
<organism evidence="2 3">
    <name type="scientific">Streptococcus downii</name>
    <dbReference type="NCBI Taxonomy" id="1968889"/>
    <lineage>
        <taxon>Bacteria</taxon>
        <taxon>Bacillati</taxon>
        <taxon>Bacillota</taxon>
        <taxon>Bacilli</taxon>
        <taxon>Lactobacillales</taxon>
        <taxon>Streptococcaceae</taxon>
        <taxon>Streptococcus</taxon>
    </lineage>
</organism>
<evidence type="ECO:0000313" key="2">
    <source>
        <dbReference type="EMBL" id="MFC5680483.1"/>
    </source>
</evidence>
<evidence type="ECO:0000256" key="1">
    <source>
        <dbReference type="SAM" id="Phobius"/>
    </source>
</evidence>
<dbReference type="RefSeq" id="WP_132972719.1">
    <property type="nucleotide sequence ID" value="NZ_JBHSOK010000006.1"/>
</dbReference>
<comment type="caution">
    <text evidence="2">The sequence shown here is derived from an EMBL/GenBank/DDBJ whole genome shotgun (WGS) entry which is preliminary data.</text>
</comment>
<proteinExistence type="predicted"/>
<protein>
    <submittedName>
        <fullName evidence="2">Uncharacterized protein</fullName>
    </submittedName>
</protein>
<sequence>MKRFFPCHFKDICKKNNYNWNSIFINLFFSFVLTILFVTLPLTENDSLDQFWDKFYQKLATGALLSSIISINGIYMITLYSRIKSKYNISDFADNTSKELKIMLIIELIKYEAIPTLCIIPASGLLFISQNNKLHPLMVILQLLIYVISLFFIGYIENYFTPEDLESEQQSYLKKQEINTQEVVRSVSDSDNAEMIKKARKNKLKE</sequence>
<keyword evidence="1" id="KW-0472">Membrane</keyword>
<feature type="transmembrane region" description="Helical" evidence="1">
    <location>
        <begin position="20"/>
        <end position="40"/>
    </location>
</feature>